<keyword evidence="3" id="KW-1185">Reference proteome</keyword>
<sequence length="288" mass="31656">MSVEPNLLGEYLRARRELVTPEQVGIPSLGTRRVPGLRREEVAMLAGISAEYYLRLEQGRDRRPSVQVLQSIARVLRLDDDSYLLGLAEEKPRRARRRPRKEVVPASTARLVASLPYPAFVEGRYLDVLAANPLATAVSPRLRVGGNRLRDVFLDPAEQALFPDWERASAVLLAGFRQSVGSDIDDPRFIELVGELSLASEHFRRLWGRHDVAGRLGATLTFNHPQVGKLRLDREKLAVSGTDGLMLVIYHPEPGGEGAEKLALLASASVTPVRSSAPGCRTDGTAAE</sequence>
<evidence type="ECO:0000259" key="1">
    <source>
        <dbReference type="PROSITE" id="PS50943"/>
    </source>
</evidence>
<dbReference type="InterPro" id="IPR041413">
    <property type="entry name" value="MLTR_LBD"/>
</dbReference>
<evidence type="ECO:0000313" key="3">
    <source>
        <dbReference type="Proteomes" id="UP000308705"/>
    </source>
</evidence>
<dbReference type="CDD" id="cd00093">
    <property type="entry name" value="HTH_XRE"/>
    <property type="match status" value="1"/>
</dbReference>
<comment type="caution">
    <text evidence="2">The sequence shown here is derived from an EMBL/GenBank/DDBJ whole genome shotgun (WGS) entry which is preliminary data.</text>
</comment>
<gene>
    <name evidence="2" type="ORF">FDA94_32420</name>
</gene>
<dbReference type="RefSeq" id="WP_137250876.1">
    <property type="nucleotide sequence ID" value="NZ_SZQA01000041.1"/>
</dbReference>
<dbReference type="InterPro" id="IPR010982">
    <property type="entry name" value="Lambda_DNA-bd_dom_sf"/>
</dbReference>
<dbReference type="OrthoDB" id="4336585at2"/>
<dbReference type="PANTHER" id="PTHR35010">
    <property type="entry name" value="BLL4672 PROTEIN-RELATED"/>
    <property type="match status" value="1"/>
</dbReference>
<dbReference type="InterPro" id="IPR001387">
    <property type="entry name" value="Cro/C1-type_HTH"/>
</dbReference>
<dbReference type="Gene3D" id="3.30.450.180">
    <property type="match status" value="1"/>
</dbReference>
<dbReference type="AlphaFoldDB" id="A0A4U3M8C2"/>
<protein>
    <submittedName>
        <fullName evidence="2">Helix-turn-helix transcriptional regulator</fullName>
    </submittedName>
</protein>
<feature type="domain" description="HTH cro/C1-type" evidence="1">
    <location>
        <begin position="36"/>
        <end position="84"/>
    </location>
</feature>
<dbReference type="PROSITE" id="PS50943">
    <property type="entry name" value="HTH_CROC1"/>
    <property type="match status" value="1"/>
</dbReference>
<dbReference type="Gene3D" id="1.10.260.40">
    <property type="entry name" value="lambda repressor-like DNA-binding domains"/>
    <property type="match status" value="1"/>
</dbReference>
<dbReference type="PANTHER" id="PTHR35010:SF2">
    <property type="entry name" value="BLL4672 PROTEIN"/>
    <property type="match status" value="1"/>
</dbReference>
<proteinExistence type="predicted"/>
<reference evidence="2 3" key="1">
    <citation type="submission" date="2019-04" db="EMBL/GenBank/DDBJ databases">
        <title>Herbidospora sp. NEAU-GS14.nov., a novel actinomycete isolated from soil.</title>
        <authorList>
            <person name="Han L."/>
        </authorList>
    </citation>
    <scope>NUCLEOTIDE SEQUENCE [LARGE SCALE GENOMIC DNA]</scope>
    <source>
        <strain evidence="2 3">NEAU-GS14</strain>
    </source>
</reference>
<dbReference type="SUPFAM" id="SSF47413">
    <property type="entry name" value="lambda repressor-like DNA-binding domains"/>
    <property type="match status" value="1"/>
</dbReference>
<dbReference type="SMART" id="SM00530">
    <property type="entry name" value="HTH_XRE"/>
    <property type="match status" value="1"/>
</dbReference>
<dbReference type="Pfam" id="PF17765">
    <property type="entry name" value="MLTR_LBD"/>
    <property type="match status" value="1"/>
</dbReference>
<dbReference type="Proteomes" id="UP000308705">
    <property type="component" value="Unassembled WGS sequence"/>
</dbReference>
<dbReference type="GO" id="GO:0003677">
    <property type="term" value="F:DNA binding"/>
    <property type="evidence" value="ECO:0007669"/>
    <property type="project" value="InterPro"/>
</dbReference>
<dbReference type="Pfam" id="PF13560">
    <property type="entry name" value="HTH_31"/>
    <property type="match status" value="1"/>
</dbReference>
<organism evidence="2 3">
    <name type="scientific">Herbidospora galbida</name>
    <dbReference type="NCBI Taxonomy" id="2575442"/>
    <lineage>
        <taxon>Bacteria</taxon>
        <taxon>Bacillati</taxon>
        <taxon>Actinomycetota</taxon>
        <taxon>Actinomycetes</taxon>
        <taxon>Streptosporangiales</taxon>
        <taxon>Streptosporangiaceae</taxon>
        <taxon>Herbidospora</taxon>
    </lineage>
</organism>
<evidence type="ECO:0000313" key="2">
    <source>
        <dbReference type="EMBL" id="TKK83817.1"/>
    </source>
</evidence>
<accession>A0A4U3M8C2</accession>
<dbReference type="EMBL" id="SZQA01000041">
    <property type="protein sequence ID" value="TKK83817.1"/>
    <property type="molecule type" value="Genomic_DNA"/>
</dbReference>
<name>A0A4U3M8C2_9ACTN</name>